<reference evidence="2 3" key="1">
    <citation type="submission" date="2016-10" db="EMBL/GenBank/DDBJ databases">
        <authorList>
            <person name="de Groot N.N."/>
        </authorList>
    </citation>
    <scope>NUCLEOTIDE SEQUENCE [LARGE SCALE GENOMIC DNA]</scope>
    <source>
        <strain evidence="2 3">HLD2</strain>
    </source>
</reference>
<dbReference type="OrthoDB" id="9811849at2"/>
<dbReference type="SUPFAM" id="SSF52821">
    <property type="entry name" value="Rhodanese/Cell cycle control phosphatase"/>
    <property type="match status" value="1"/>
</dbReference>
<organism evidence="2 3">
    <name type="scientific">Thiohalomonas denitrificans</name>
    <dbReference type="NCBI Taxonomy" id="415747"/>
    <lineage>
        <taxon>Bacteria</taxon>
        <taxon>Pseudomonadati</taxon>
        <taxon>Pseudomonadota</taxon>
        <taxon>Gammaproteobacteria</taxon>
        <taxon>Thiohalomonadales</taxon>
        <taxon>Thiohalomonadaceae</taxon>
        <taxon>Thiohalomonas</taxon>
    </lineage>
</organism>
<dbReference type="PANTHER" id="PTHR43031">
    <property type="entry name" value="FAD-DEPENDENT OXIDOREDUCTASE"/>
    <property type="match status" value="1"/>
</dbReference>
<dbReference type="Gene3D" id="3.40.250.10">
    <property type="entry name" value="Rhodanese-like domain"/>
    <property type="match status" value="1"/>
</dbReference>
<evidence type="ECO:0000313" key="2">
    <source>
        <dbReference type="EMBL" id="SCZ54979.1"/>
    </source>
</evidence>
<dbReference type="InterPro" id="IPR001763">
    <property type="entry name" value="Rhodanese-like_dom"/>
</dbReference>
<evidence type="ECO:0000259" key="1">
    <source>
        <dbReference type="PROSITE" id="PS50206"/>
    </source>
</evidence>
<dbReference type="SMART" id="SM00450">
    <property type="entry name" value="RHOD"/>
    <property type="match status" value="1"/>
</dbReference>
<accession>A0A1G5Q0Z9</accession>
<keyword evidence="2" id="KW-0808">Transferase</keyword>
<dbReference type="InterPro" id="IPR036873">
    <property type="entry name" value="Rhodanese-like_dom_sf"/>
</dbReference>
<keyword evidence="3" id="KW-1185">Reference proteome</keyword>
<protein>
    <submittedName>
        <fullName evidence="2">Rhodanese-related sulfurtransferase</fullName>
    </submittedName>
</protein>
<feature type="domain" description="Rhodanese" evidence="1">
    <location>
        <begin position="22"/>
        <end position="106"/>
    </location>
</feature>
<dbReference type="GO" id="GO:0016740">
    <property type="term" value="F:transferase activity"/>
    <property type="evidence" value="ECO:0007669"/>
    <property type="project" value="UniProtKB-KW"/>
</dbReference>
<dbReference type="RefSeq" id="WP_092993539.1">
    <property type="nucleotide sequence ID" value="NZ_FMWD01000003.1"/>
</dbReference>
<dbReference type="STRING" id="415747.SAMN03097708_01056"/>
<dbReference type="Pfam" id="PF00581">
    <property type="entry name" value="Rhodanese"/>
    <property type="match status" value="1"/>
</dbReference>
<dbReference type="Proteomes" id="UP000199648">
    <property type="component" value="Unassembled WGS sequence"/>
</dbReference>
<dbReference type="EMBL" id="FMWD01000003">
    <property type="protein sequence ID" value="SCZ54979.1"/>
    <property type="molecule type" value="Genomic_DNA"/>
</dbReference>
<dbReference type="CDD" id="cd00158">
    <property type="entry name" value="RHOD"/>
    <property type="match status" value="1"/>
</dbReference>
<dbReference type="PROSITE" id="PS50206">
    <property type="entry name" value="RHODANESE_3"/>
    <property type="match status" value="1"/>
</dbReference>
<dbReference type="PANTHER" id="PTHR43031:SF1">
    <property type="entry name" value="PYRIDINE NUCLEOTIDE-DISULPHIDE OXIDOREDUCTASE"/>
    <property type="match status" value="1"/>
</dbReference>
<proteinExistence type="predicted"/>
<dbReference type="AlphaFoldDB" id="A0A1G5Q0Z9"/>
<dbReference type="InterPro" id="IPR050229">
    <property type="entry name" value="GlpE_sulfurtransferase"/>
</dbReference>
<sequence>MFNIKEIDAHQLDQMLNDEGLQVKLIDVRSPMEIAQGTIPGAEHIPLHLIPAQIDHIPEDQPVVFYCRTGARSGQACAYLSQLGRENTLNLRGGVMAWVQGGLAVA</sequence>
<name>A0A1G5Q0Z9_9GAMM</name>
<gene>
    <name evidence="2" type="ORF">SAMN03097708_01056</name>
</gene>
<evidence type="ECO:0000313" key="3">
    <source>
        <dbReference type="Proteomes" id="UP000199648"/>
    </source>
</evidence>